<sequence>MTTATVLRLLDAPPGLDDEQLLRRARSARHKLAATLLSLWEAEGRDLTQAQIAELAASRERVAAYGRIWGELRRCAPDAVLLKGLAVAALYPPGVLRSAGDLDVVCPGYADFWACANQLAYGGWELEAFTVGPARPGDSVPHHLFAEFRKASGISPAGDPADPMAPSGPEPFAVGLVTAEIVTDLRAPARELTRPARSALATSAVALVAERWERPFRSRDLLDLVLLLRGLDAAGAEQLRADLGRAGLWPEWREAVSRIRGLGWRPAVTLPGTRAAAVRERALRALRAVRRESHPVRGLARLARTGIEAEDGRLADFASDLLERWPGPLRVLDLGLPLFGVPLDGPASADFGLERRGRHLLARTPLGPFLLVAGAARQEWLDEVGAGSGARSNTAV</sequence>
<proteinExistence type="predicted"/>
<evidence type="ECO:0008006" key="3">
    <source>
        <dbReference type="Google" id="ProtNLM"/>
    </source>
</evidence>
<evidence type="ECO:0000313" key="2">
    <source>
        <dbReference type="Proteomes" id="UP001596174"/>
    </source>
</evidence>
<dbReference type="RefSeq" id="WP_380579509.1">
    <property type="nucleotide sequence ID" value="NZ_JBHSQJ010000010.1"/>
</dbReference>
<keyword evidence="2" id="KW-1185">Reference proteome</keyword>
<gene>
    <name evidence="1" type="ORF">ACFP3V_03400</name>
</gene>
<accession>A0ABW1FWJ3</accession>
<evidence type="ECO:0000313" key="1">
    <source>
        <dbReference type="EMBL" id="MFC5906267.1"/>
    </source>
</evidence>
<comment type="caution">
    <text evidence="1">The sequence shown here is derived from an EMBL/GenBank/DDBJ whole genome shotgun (WGS) entry which is preliminary data.</text>
</comment>
<reference evidence="2" key="1">
    <citation type="journal article" date="2019" name="Int. J. Syst. Evol. Microbiol.">
        <title>The Global Catalogue of Microorganisms (GCM) 10K type strain sequencing project: providing services to taxonomists for standard genome sequencing and annotation.</title>
        <authorList>
            <consortium name="The Broad Institute Genomics Platform"/>
            <consortium name="The Broad Institute Genome Sequencing Center for Infectious Disease"/>
            <person name="Wu L."/>
            <person name="Ma J."/>
        </authorList>
    </citation>
    <scope>NUCLEOTIDE SEQUENCE [LARGE SCALE GENOMIC DNA]</scope>
    <source>
        <strain evidence="2">JCM 4816</strain>
    </source>
</reference>
<dbReference type="Proteomes" id="UP001596174">
    <property type="component" value="Unassembled WGS sequence"/>
</dbReference>
<name>A0ABW1FWJ3_9ACTN</name>
<dbReference type="EMBL" id="JBHSQJ010000010">
    <property type="protein sequence ID" value="MFC5906267.1"/>
    <property type="molecule type" value="Genomic_DNA"/>
</dbReference>
<protein>
    <recommendedName>
        <fullName evidence="3">Nucleotidyltransferase family protein</fullName>
    </recommendedName>
</protein>
<organism evidence="1 2">
    <name type="scientific">Streptacidiphilus monticola</name>
    <dbReference type="NCBI Taxonomy" id="2161674"/>
    <lineage>
        <taxon>Bacteria</taxon>
        <taxon>Bacillati</taxon>
        <taxon>Actinomycetota</taxon>
        <taxon>Actinomycetes</taxon>
        <taxon>Kitasatosporales</taxon>
        <taxon>Streptomycetaceae</taxon>
        <taxon>Streptacidiphilus</taxon>
    </lineage>
</organism>